<dbReference type="InParanoid" id="G4ZU68"/>
<sequence>MWLTGDRVPRLPGYVSVGSRRYAEWQNDVSEPADVQGPVVERPQYTTPTAILTRPAKRAEVATVRTECVASKRPDDSNPEESCGNPTASHSTPGGDEQPKNSDELGTGETRHGFATSQGAERPSGDYDAGNTACDTDCLKDQGCDRPQPVRYGASNQDRVVATGGNQVSHQDRVVATGPN</sequence>
<protein>
    <submittedName>
        <fullName evidence="2">Uncharacterized protein</fullName>
    </submittedName>
</protein>
<dbReference type="EMBL" id="JH159156">
    <property type="protein sequence ID" value="EGZ13342.1"/>
    <property type="molecule type" value="Genomic_DNA"/>
</dbReference>
<evidence type="ECO:0000256" key="1">
    <source>
        <dbReference type="SAM" id="MobiDB-lite"/>
    </source>
</evidence>
<dbReference type="RefSeq" id="XP_009530771.1">
    <property type="nucleotide sequence ID" value="XM_009532476.1"/>
</dbReference>
<reference evidence="2 3" key="1">
    <citation type="journal article" date="2006" name="Science">
        <title>Phytophthora genome sequences uncover evolutionary origins and mechanisms of pathogenesis.</title>
        <authorList>
            <person name="Tyler B.M."/>
            <person name="Tripathy S."/>
            <person name="Zhang X."/>
            <person name="Dehal P."/>
            <person name="Jiang R.H."/>
            <person name="Aerts A."/>
            <person name="Arredondo F.D."/>
            <person name="Baxter L."/>
            <person name="Bensasson D."/>
            <person name="Beynon J.L."/>
            <person name="Chapman J."/>
            <person name="Damasceno C.M."/>
            <person name="Dorrance A.E."/>
            <person name="Dou D."/>
            <person name="Dickerman A.W."/>
            <person name="Dubchak I.L."/>
            <person name="Garbelotto M."/>
            <person name="Gijzen M."/>
            <person name="Gordon S.G."/>
            <person name="Govers F."/>
            <person name="Grunwald N.J."/>
            <person name="Huang W."/>
            <person name="Ivors K.L."/>
            <person name="Jones R.W."/>
            <person name="Kamoun S."/>
            <person name="Krampis K."/>
            <person name="Lamour K.H."/>
            <person name="Lee M.K."/>
            <person name="McDonald W.H."/>
            <person name="Medina M."/>
            <person name="Meijer H.J."/>
            <person name="Nordberg E.K."/>
            <person name="Maclean D.J."/>
            <person name="Ospina-Giraldo M.D."/>
            <person name="Morris P.F."/>
            <person name="Phuntumart V."/>
            <person name="Putnam N.H."/>
            <person name="Rash S."/>
            <person name="Rose J.K."/>
            <person name="Sakihama Y."/>
            <person name="Salamov A.A."/>
            <person name="Savidor A."/>
            <person name="Scheuring C.F."/>
            <person name="Smith B.M."/>
            <person name="Sobral B.W."/>
            <person name="Terry A."/>
            <person name="Torto-Alalibo T.A."/>
            <person name="Win J."/>
            <person name="Xu Z."/>
            <person name="Zhang H."/>
            <person name="Grigoriev I.V."/>
            <person name="Rokhsar D.S."/>
            <person name="Boore J.L."/>
        </authorList>
    </citation>
    <scope>NUCLEOTIDE SEQUENCE [LARGE SCALE GENOMIC DNA]</scope>
    <source>
        <strain evidence="2 3">P6497</strain>
    </source>
</reference>
<dbReference type="KEGG" id="psoj:PHYSODRAFT_246408"/>
<dbReference type="Proteomes" id="UP000002640">
    <property type="component" value="Unassembled WGS sequence"/>
</dbReference>
<dbReference type="AlphaFoldDB" id="G4ZU68"/>
<evidence type="ECO:0000313" key="2">
    <source>
        <dbReference type="EMBL" id="EGZ13342.1"/>
    </source>
</evidence>
<accession>G4ZU68</accession>
<feature type="region of interest" description="Disordered" evidence="1">
    <location>
        <begin position="26"/>
        <end position="133"/>
    </location>
</feature>
<evidence type="ECO:0000313" key="3">
    <source>
        <dbReference type="Proteomes" id="UP000002640"/>
    </source>
</evidence>
<organism evidence="2 3">
    <name type="scientific">Phytophthora sojae (strain P6497)</name>
    <name type="common">Soybean stem and root rot agent</name>
    <name type="synonym">Phytophthora megasperma f. sp. glycines</name>
    <dbReference type="NCBI Taxonomy" id="1094619"/>
    <lineage>
        <taxon>Eukaryota</taxon>
        <taxon>Sar</taxon>
        <taxon>Stramenopiles</taxon>
        <taxon>Oomycota</taxon>
        <taxon>Peronosporomycetes</taxon>
        <taxon>Peronosporales</taxon>
        <taxon>Peronosporaceae</taxon>
        <taxon>Phytophthora</taxon>
    </lineage>
</organism>
<keyword evidence="3" id="KW-1185">Reference proteome</keyword>
<proteinExistence type="predicted"/>
<name>G4ZU68_PHYSP</name>
<gene>
    <name evidence="2" type="ORF">PHYSODRAFT_246408</name>
</gene>
<dbReference type="GeneID" id="20637603"/>